<sequence length="453" mass="50962">MRRHLTEELKAWRAKAQRLPLLIDGARQTGKTYLLTTLFAKQFARFLHIDFLERPEFASAFEGALTPTKVLANLQLLSGQSFDPKTDLLILDEIGECPRAVTSLKYFAEQMPEAFVVASGSNIGLLNSFPVGKVEQHNLRPLSFHEFLIASGQTMLVDAFEAQNRSKVAHDLLMQQLVDYYFTGGMPAAVNAWFGTDELKVLERIQAVSRIHADLIAGYQKDFGKYAGRTNAQLIDAVFKQIPAQISSVVDDSVKRFRFKDVHPPKTRYADFESAINWLHHCRLVLLNYPIEGQPRLPLVAYRKPSRVKLFLFDVGLLNHMLGTTYQQIKQQAYEYKGFIAENFVQQELAVLGVEPTYAWTASNAEIEFLLTDNLGHIVPVEVKSGARRRAKSLASYIERYQPTKTVKLSALANETRAALSQSLPTNPTATTSLHLPLYDVAFLPKLIGMGFI</sequence>
<proteinExistence type="predicted"/>
<dbReference type="PANTHER" id="PTHR33295">
    <property type="entry name" value="ATPASE"/>
    <property type="match status" value="1"/>
</dbReference>
<evidence type="ECO:0000259" key="1">
    <source>
        <dbReference type="Pfam" id="PF13173"/>
    </source>
</evidence>
<feature type="domain" description="AAA" evidence="1">
    <location>
        <begin position="19"/>
        <end position="148"/>
    </location>
</feature>
<dbReference type="InterPro" id="IPR041682">
    <property type="entry name" value="AAA_14"/>
</dbReference>
<keyword evidence="3" id="KW-0547">Nucleotide-binding</keyword>
<dbReference type="Pfam" id="PF13173">
    <property type="entry name" value="AAA_14"/>
    <property type="match status" value="1"/>
</dbReference>
<protein>
    <submittedName>
        <fullName evidence="3">ATP-binding protein</fullName>
    </submittedName>
</protein>
<dbReference type="InterPro" id="IPR027417">
    <property type="entry name" value="P-loop_NTPase"/>
</dbReference>
<keyword evidence="4" id="KW-1185">Reference proteome</keyword>
<dbReference type="EMBL" id="CP063982">
    <property type="protein sequence ID" value="UOD51275.1"/>
    <property type="molecule type" value="Genomic_DNA"/>
</dbReference>
<dbReference type="Pfam" id="PF13635">
    <property type="entry name" value="DUF4143"/>
    <property type="match status" value="1"/>
</dbReference>
<evidence type="ECO:0000313" key="4">
    <source>
        <dbReference type="Proteomes" id="UP000831607"/>
    </source>
</evidence>
<evidence type="ECO:0000259" key="2">
    <source>
        <dbReference type="Pfam" id="PF13635"/>
    </source>
</evidence>
<dbReference type="PANTHER" id="PTHR33295:SF7">
    <property type="entry name" value="ATPASE"/>
    <property type="match status" value="1"/>
</dbReference>
<gene>
    <name evidence="3" type="ORF">DHf2319_05145</name>
</gene>
<evidence type="ECO:0000313" key="3">
    <source>
        <dbReference type="EMBL" id="UOD51275.1"/>
    </source>
</evidence>
<dbReference type="GO" id="GO:0005524">
    <property type="term" value="F:ATP binding"/>
    <property type="evidence" value="ECO:0007669"/>
    <property type="project" value="UniProtKB-KW"/>
</dbReference>
<organism evidence="3 4">
    <name type="scientific">Orrella daihaiensis</name>
    <dbReference type="NCBI Taxonomy" id="2782176"/>
    <lineage>
        <taxon>Bacteria</taxon>
        <taxon>Pseudomonadati</taxon>
        <taxon>Pseudomonadota</taxon>
        <taxon>Betaproteobacteria</taxon>
        <taxon>Burkholderiales</taxon>
        <taxon>Alcaligenaceae</taxon>
        <taxon>Orrella</taxon>
    </lineage>
</organism>
<dbReference type="SUPFAM" id="SSF52540">
    <property type="entry name" value="P-loop containing nucleoside triphosphate hydrolases"/>
    <property type="match status" value="1"/>
</dbReference>
<accession>A0ABY4APF7</accession>
<keyword evidence="3" id="KW-0067">ATP-binding</keyword>
<dbReference type="Proteomes" id="UP000831607">
    <property type="component" value="Chromosome"/>
</dbReference>
<reference evidence="3 4" key="1">
    <citation type="submission" date="2020-11" db="EMBL/GenBank/DDBJ databases">
        <title>Algicoccus daihaiensis sp.nov., isolated from Daihai Lake in Inner Mongolia.</title>
        <authorList>
            <person name="Kai J."/>
        </authorList>
    </citation>
    <scope>NUCLEOTIDE SEQUENCE [LARGE SCALE GENOMIC DNA]</scope>
    <source>
        <strain evidence="4">f23</strain>
    </source>
</reference>
<feature type="domain" description="DUF4143" evidence="2">
    <location>
        <begin position="220"/>
        <end position="386"/>
    </location>
</feature>
<dbReference type="RefSeq" id="WP_243479742.1">
    <property type="nucleotide sequence ID" value="NZ_CP063982.1"/>
</dbReference>
<name>A0ABY4APF7_9BURK</name>
<dbReference type="InterPro" id="IPR025420">
    <property type="entry name" value="DUF4143"/>
</dbReference>